<proteinExistence type="evidence at transcript level"/>
<protein>
    <submittedName>
        <fullName evidence="2">Small cardioactive peptide</fullName>
    </submittedName>
</protein>
<sequence length="136" mass="14570">MEVSVSRTSLFAAVLILMVCGAEAMNYLAFPRMGRSGYLAFPRMGRSQGQSAAVEGVASCCGLGLKSEFVIGQNGKEELDVVCAAPAGCCEGLREIVEQSSTGTSYSLCVPDSLFHQDTKESKAETLRKFKVLTRM</sequence>
<feature type="signal peptide" evidence="1">
    <location>
        <begin position="1"/>
        <end position="24"/>
    </location>
</feature>
<evidence type="ECO:0000313" key="2">
    <source>
        <dbReference type="EMBL" id="ALL97526.1"/>
    </source>
</evidence>
<reference evidence="2" key="1">
    <citation type="submission" date="2015-05" db="EMBL/GenBank/DDBJ databases">
        <title>Genes and peptides associated with estivation in the snail Theba pisana.</title>
        <authorList>
            <person name="Adamson K.J."/>
            <person name="Kuballa A.V."/>
            <person name="Cummins S.F."/>
        </authorList>
    </citation>
    <scope>NUCLEOTIDE SEQUENCE</scope>
    <source>
        <tissue evidence="2">Central nervous system</tissue>
    </source>
</reference>
<dbReference type="AlphaFoldDB" id="A0A0S1RSH0"/>
<gene>
    <name evidence="2" type="primary">sCAP2</name>
</gene>
<feature type="chain" id="PRO_5006589390" evidence="1">
    <location>
        <begin position="25"/>
        <end position="136"/>
    </location>
</feature>
<accession>A0A0S1RSH0</accession>
<keyword evidence="1" id="KW-0732">Signal</keyword>
<name>A0A0S1RSH0_9EUPU</name>
<organism evidence="2">
    <name type="scientific">Theba pisana</name>
    <dbReference type="NCBI Taxonomy" id="145622"/>
    <lineage>
        <taxon>Eukaryota</taxon>
        <taxon>Metazoa</taxon>
        <taxon>Spiralia</taxon>
        <taxon>Lophotrochozoa</taxon>
        <taxon>Mollusca</taxon>
        <taxon>Gastropoda</taxon>
        <taxon>Heterobranchia</taxon>
        <taxon>Euthyneura</taxon>
        <taxon>Panpulmonata</taxon>
        <taxon>Eupulmonata</taxon>
        <taxon>Stylommatophora</taxon>
        <taxon>Helicina</taxon>
        <taxon>Helicoidea</taxon>
        <taxon>Helicidae</taxon>
        <taxon>Theba</taxon>
    </lineage>
</organism>
<evidence type="ECO:0000256" key="1">
    <source>
        <dbReference type="SAM" id="SignalP"/>
    </source>
</evidence>
<dbReference type="EMBL" id="KR869736">
    <property type="protein sequence ID" value="ALL97526.1"/>
    <property type="molecule type" value="mRNA"/>
</dbReference>